<name>A0A5N5TNL0_9CRUS</name>
<accession>A0A5N5TNL0</accession>
<sequence length="162" mass="18795">MASVWKRFQRINKKASKFQFTASFNELALQATTKWQPSQLSVVWQRRTRRVETSVPTWEPSMRNPLEGICVWAVPSNLSITVTLFRDQRTDEFEDKEWTFIIEDMASGKRRQVATAQINMKQYAGFSTQQDVRIKFRPLSKKVVAATLDVTLSCLFLREGKA</sequence>
<dbReference type="PANTHER" id="PTHR23167:SF46">
    <property type="entry name" value="EPS15 HOMOLOGY DOMAIN CONTAINING PROTEIN-BINDING PROTEIN 1, ISOFORM F"/>
    <property type="match status" value="1"/>
</dbReference>
<dbReference type="InterPro" id="IPR019448">
    <property type="entry name" value="NT-C2"/>
</dbReference>
<dbReference type="EMBL" id="SEYY01000229">
    <property type="protein sequence ID" value="KAB7507755.1"/>
    <property type="molecule type" value="Genomic_DNA"/>
</dbReference>
<dbReference type="Pfam" id="PF10358">
    <property type="entry name" value="NT-C2"/>
    <property type="match status" value="1"/>
</dbReference>
<keyword evidence="3" id="KW-1185">Reference proteome</keyword>
<proteinExistence type="predicted"/>
<gene>
    <name evidence="2" type="primary">Ehbp1</name>
    <name evidence="2" type="ORF">Anas_01976</name>
</gene>
<evidence type="ECO:0000313" key="2">
    <source>
        <dbReference type="EMBL" id="KAB7507755.1"/>
    </source>
</evidence>
<comment type="caution">
    <text evidence="2">The sequence shown here is derived from an EMBL/GenBank/DDBJ whole genome shotgun (WGS) entry which is preliminary data.</text>
</comment>
<reference evidence="2 3" key="1">
    <citation type="journal article" date="2019" name="PLoS Biol.">
        <title>Sex chromosomes control vertical transmission of feminizing Wolbachia symbionts in an isopod.</title>
        <authorList>
            <person name="Becking T."/>
            <person name="Chebbi M.A."/>
            <person name="Giraud I."/>
            <person name="Moumen B."/>
            <person name="Laverre T."/>
            <person name="Caubet Y."/>
            <person name="Peccoud J."/>
            <person name="Gilbert C."/>
            <person name="Cordaux R."/>
        </authorList>
    </citation>
    <scope>NUCLEOTIDE SEQUENCE [LARGE SCALE GENOMIC DNA]</scope>
    <source>
        <strain evidence="2">ANa2</strain>
        <tissue evidence="2">Whole body excluding digestive tract and cuticle</tissue>
    </source>
</reference>
<dbReference type="Proteomes" id="UP000326759">
    <property type="component" value="Unassembled WGS sequence"/>
</dbReference>
<evidence type="ECO:0000259" key="1">
    <source>
        <dbReference type="PROSITE" id="PS51840"/>
    </source>
</evidence>
<dbReference type="AlphaFoldDB" id="A0A5N5TNL0"/>
<dbReference type="OrthoDB" id="5972258at2759"/>
<dbReference type="PROSITE" id="PS51840">
    <property type="entry name" value="C2_NT"/>
    <property type="match status" value="1"/>
</dbReference>
<dbReference type="PANTHER" id="PTHR23167">
    <property type="entry name" value="CALPONIN HOMOLOGY DOMAIN-CONTAINING PROTEIN DDB_G0272472-RELATED"/>
    <property type="match status" value="1"/>
</dbReference>
<evidence type="ECO:0000313" key="3">
    <source>
        <dbReference type="Proteomes" id="UP000326759"/>
    </source>
</evidence>
<organism evidence="2 3">
    <name type="scientific">Armadillidium nasatum</name>
    <dbReference type="NCBI Taxonomy" id="96803"/>
    <lineage>
        <taxon>Eukaryota</taxon>
        <taxon>Metazoa</taxon>
        <taxon>Ecdysozoa</taxon>
        <taxon>Arthropoda</taxon>
        <taxon>Crustacea</taxon>
        <taxon>Multicrustacea</taxon>
        <taxon>Malacostraca</taxon>
        <taxon>Eumalacostraca</taxon>
        <taxon>Peracarida</taxon>
        <taxon>Isopoda</taxon>
        <taxon>Oniscidea</taxon>
        <taxon>Crinocheta</taxon>
        <taxon>Armadillidiidae</taxon>
        <taxon>Armadillidium</taxon>
    </lineage>
</organism>
<dbReference type="InterPro" id="IPR050540">
    <property type="entry name" value="F-actin_Monoox_Mical"/>
</dbReference>
<protein>
    <submittedName>
        <fullName evidence="2">EH domain-binding protein 1</fullName>
    </submittedName>
</protein>
<feature type="non-terminal residue" evidence="2">
    <location>
        <position position="162"/>
    </location>
</feature>
<feature type="domain" description="C2 NT-type" evidence="1">
    <location>
        <begin position="8"/>
        <end position="156"/>
    </location>
</feature>